<dbReference type="InterPro" id="IPR001680">
    <property type="entry name" value="WD40_rpt"/>
</dbReference>
<dbReference type="GO" id="GO:0030674">
    <property type="term" value="F:protein-macromolecule adaptor activity"/>
    <property type="evidence" value="ECO:0007669"/>
    <property type="project" value="TreeGrafter"/>
</dbReference>
<dbReference type="PANTHER" id="PTHR22852">
    <property type="entry name" value="LETHAL 2 DENTICLELESS PROTEIN RETINOIC ACID-REGULATED NUCLEAR MATRIX-ASSOCIATED PROTEIN"/>
    <property type="match status" value="1"/>
</dbReference>
<dbReference type="InterPro" id="IPR036322">
    <property type="entry name" value="WD40_repeat_dom_sf"/>
</dbReference>
<dbReference type="InterPro" id="IPR051865">
    <property type="entry name" value="WD-repeat_CDT2_adapter"/>
</dbReference>
<evidence type="ECO:0000256" key="2">
    <source>
        <dbReference type="ARBA" id="ARBA00022786"/>
    </source>
</evidence>
<dbReference type="STRING" id="29170.A0A368F455"/>
<evidence type="ECO:0000256" key="1">
    <source>
        <dbReference type="ARBA" id="ARBA00004906"/>
    </source>
</evidence>
<accession>A0A368F455</accession>
<proteinExistence type="inferred from homology"/>
<dbReference type="AlphaFoldDB" id="A0A368F455"/>
<evidence type="ECO:0000313" key="4">
    <source>
        <dbReference type="EMBL" id="RCN24957.1"/>
    </source>
</evidence>
<comment type="caution">
    <text evidence="4">The sequence shown here is derived from an EMBL/GenBank/DDBJ whole genome shotgun (WGS) entry which is preliminary data.</text>
</comment>
<evidence type="ECO:0000313" key="5">
    <source>
        <dbReference type="Proteomes" id="UP000252519"/>
    </source>
</evidence>
<dbReference type="PANTHER" id="PTHR22852:SF0">
    <property type="entry name" value="DENTICLELESS PROTEIN HOMOLOG"/>
    <property type="match status" value="1"/>
</dbReference>
<gene>
    <name evidence="4" type="ORF">ANCCAN_29334</name>
</gene>
<evidence type="ECO:0008006" key="6">
    <source>
        <dbReference type="Google" id="ProtNLM"/>
    </source>
</evidence>
<reference evidence="4 5" key="1">
    <citation type="submission" date="2014-10" db="EMBL/GenBank/DDBJ databases">
        <title>Draft genome of the hookworm Ancylostoma caninum.</title>
        <authorList>
            <person name="Mitreva M."/>
        </authorList>
    </citation>
    <scope>NUCLEOTIDE SEQUENCE [LARGE SCALE GENOMIC DNA]</scope>
    <source>
        <strain evidence="4 5">Baltimore</strain>
    </source>
</reference>
<dbReference type="SUPFAM" id="SSF50978">
    <property type="entry name" value="WD40 repeat-like"/>
    <property type="match status" value="1"/>
</dbReference>
<organism evidence="4 5">
    <name type="scientific">Ancylostoma caninum</name>
    <name type="common">Dog hookworm</name>
    <dbReference type="NCBI Taxonomy" id="29170"/>
    <lineage>
        <taxon>Eukaryota</taxon>
        <taxon>Metazoa</taxon>
        <taxon>Ecdysozoa</taxon>
        <taxon>Nematoda</taxon>
        <taxon>Chromadorea</taxon>
        <taxon>Rhabditida</taxon>
        <taxon>Rhabditina</taxon>
        <taxon>Rhabditomorpha</taxon>
        <taxon>Strongyloidea</taxon>
        <taxon>Ancylostomatidae</taxon>
        <taxon>Ancylostomatinae</taxon>
        <taxon>Ancylostoma</taxon>
    </lineage>
</organism>
<dbReference type="Pfam" id="PF00400">
    <property type="entry name" value="WD40"/>
    <property type="match status" value="1"/>
</dbReference>
<comment type="similarity">
    <text evidence="3">Belongs to the WD repeat cdt2 family.</text>
</comment>
<dbReference type="Gene3D" id="2.130.10.10">
    <property type="entry name" value="YVTN repeat-like/Quinoprotein amine dehydrogenase"/>
    <property type="match status" value="1"/>
</dbReference>
<dbReference type="OrthoDB" id="2096344at2759"/>
<dbReference type="Proteomes" id="UP000252519">
    <property type="component" value="Unassembled WGS sequence"/>
</dbReference>
<protein>
    <recommendedName>
        <fullName evidence="6">WD domain, G-beta repeat protein</fullName>
    </recommendedName>
</protein>
<comment type="pathway">
    <text evidence="1">Protein modification; protein ubiquitination.</text>
</comment>
<name>A0A368F455_ANCCA</name>
<dbReference type="InterPro" id="IPR015943">
    <property type="entry name" value="WD40/YVTN_repeat-like_dom_sf"/>
</dbReference>
<dbReference type="GO" id="GO:0005634">
    <property type="term" value="C:nucleus"/>
    <property type="evidence" value="ECO:0007669"/>
    <property type="project" value="TreeGrafter"/>
</dbReference>
<sequence>MLIRGIPAVVAHAAQSPQVFGGAGRFISIRTLLEIFERHRRGSPHRCDCLVAWRRWNLQALQALFMPTNTHLFLHHLMLREVKKRNNSSQVSSGLRLWDTRKIAVKEEGHVLSVLEVPISKDAGVTSLCLDRFGSSLFAAVTDNCVYEYGILTSNTKPVRHFTGASIESFYVQVQASPVSDHLLCGSKNQQAVVWDLQDLHQFSDGQVSVERRNRAGLPRFTLNGHDSEVCCVSWSRTGK</sequence>
<evidence type="ECO:0000256" key="3">
    <source>
        <dbReference type="ARBA" id="ARBA00038344"/>
    </source>
</evidence>
<dbReference type="EMBL" id="JOJR01015256">
    <property type="protein sequence ID" value="RCN24957.1"/>
    <property type="molecule type" value="Genomic_DNA"/>
</dbReference>
<dbReference type="GO" id="GO:0007095">
    <property type="term" value="P:mitotic G2 DNA damage checkpoint signaling"/>
    <property type="evidence" value="ECO:0007669"/>
    <property type="project" value="TreeGrafter"/>
</dbReference>
<keyword evidence="2" id="KW-0833">Ubl conjugation pathway</keyword>
<keyword evidence="5" id="KW-1185">Reference proteome</keyword>
<dbReference type="GO" id="GO:0043161">
    <property type="term" value="P:proteasome-mediated ubiquitin-dependent protein catabolic process"/>
    <property type="evidence" value="ECO:0007669"/>
    <property type="project" value="TreeGrafter"/>
</dbReference>